<evidence type="ECO:0000256" key="3">
    <source>
        <dbReference type="ARBA" id="ARBA00022692"/>
    </source>
</evidence>
<dbReference type="Pfam" id="PF00520">
    <property type="entry name" value="Ion_trans"/>
    <property type="match status" value="1"/>
</dbReference>
<keyword evidence="3 10" id="KW-0812">Transmembrane</keyword>
<organism evidence="13 14">
    <name type="scientific">Tetrahymena thermophila (strain SB210)</name>
    <dbReference type="NCBI Taxonomy" id="312017"/>
    <lineage>
        <taxon>Eukaryota</taxon>
        <taxon>Sar</taxon>
        <taxon>Alveolata</taxon>
        <taxon>Ciliophora</taxon>
        <taxon>Intramacronucleata</taxon>
        <taxon>Oligohymenophorea</taxon>
        <taxon>Hymenostomatida</taxon>
        <taxon>Tetrahymenina</taxon>
        <taxon>Tetrahymenidae</taxon>
        <taxon>Tetrahymena</taxon>
    </lineage>
</organism>
<evidence type="ECO:0000259" key="12">
    <source>
        <dbReference type="PROSITE" id="PS50158"/>
    </source>
</evidence>
<dbReference type="InterPro" id="IPR018490">
    <property type="entry name" value="cNMP-bd_dom_sf"/>
</dbReference>
<feature type="region of interest" description="Disordered" evidence="9">
    <location>
        <begin position="1106"/>
        <end position="1125"/>
    </location>
</feature>
<feature type="compositionally biased region" description="Basic and acidic residues" evidence="9">
    <location>
        <begin position="815"/>
        <end position="824"/>
    </location>
</feature>
<evidence type="ECO:0000256" key="1">
    <source>
        <dbReference type="ARBA" id="ARBA00004141"/>
    </source>
</evidence>
<evidence type="ECO:0000259" key="11">
    <source>
        <dbReference type="PROSITE" id="PS50042"/>
    </source>
</evidence>
<dbReference type="GO" id="GO:0098855">
    <property type="term" value="C:HCN channel complex"/>
    <property type="evidence" value="ECO:0007669"/>
    <property type="project" value="TreeGrafter"/>
</dbReference>
<keyword evidence="4 10" id="KW-1133">Transmembrane helix</keyword>
<feature type="region of interest" description="Disordered" evidence="9">
    <location>
        <begin position="953"/>
        <end position="1024"/>
    </location>
</feature>
<dbReference type="InterPro" id="IPR051413">
    <property type="entry name" value="K/Na_HCN_channel"/>
</dbReference>
<dbReference type="Gene3D" id="2.60.120.10">
    <property type="entry name" value="Jelly Rolls"/>
    <property type="match status" value="1"/>
</dbReference>
<evidence type="ECO:0000256" key="4">
    <source>
        <dbReference type="ARBA" id="ARBA00022989"/>
    </source>
</evidence>
<keyword evidence="2" id="KW-0813">Transport</keyword>
<feature type="coiled-coil region" evidence="8">
    <location>
        <begin position="737"/>
        <end position="764"/>
    </location>
</feature>
<evidence type="ECO:0000313" key="13">
    <source>
        <dbReference type="EMBL" id="EAR82176.2"/>
    </source>
</evidence>
<dbReference type="PANTHER" id="PTHR45689:SF5">
    <property type="entry name" value="I[[H]] CHANNEL, ISOFORM E"/>
    <property type="match status" value="1"/>
</dbReference>
<dbReference type="InterPro" id="IPR005821">
    <property type="entry name" value="Ion_trans_dom"/>
</dbReference>
<name>Q22A56_TETTS</name>
<evidence type="ECO:0000256" key="6">
    <source>
        <dbReference type="ARBA" id="ARBA00023136"/>
    </source>
</evidence>
<dbReference type="InterPro" id="IPR014710">
    <property type="entry name" value="RmlC-like_jellyroll"/>
</dbReference>
<feature type="compositionally biased region" description="Basic and acidic residues" evidence="9">
    <location>
        <begin position="916"/>
        <end position="932"/>
    </location>
</feature>
<dbReference type="InParanoid" id="Q22A56"/>
<dbReference type="GeneID" id="7843331"/>
<proteinExistence type="predicted"/>
<reference evidence="14" key="1">
    <citation type="journal article" date="2006" name="PLoS Biol.">
        <title>Macronuclear genome sequence of the ciliate Tetrahymena thermophila, a model eukaryote.</title>
        <authorList>
            <person name="Eisen J.A."/>
            <person name="Coyne R.S."/>
            <person name="Wu M."/>
            <person name="Wu D."/>
            <person name="Thiagarajan M."/>
            <person name="Wortman J.R."/>
            <person name="Badger J.H."/>
            <person name="Ren Q."/>
            <person name="Amedeo P."/>
            <person name="Jones K.M."/>
            <person name="Tallon L.J."/>
            <person name="Delcher A.L."/>
            <person name="Salzberg S.L."/>
            <person name="Silva J.C."/>
            <person name="Haas B.J."/>
            <person name="Majoros W.H."/>
            <person name="Farzad M."/>
            <person name="Carlton J.M."/>
            <person name="Smith R.K. Jr."/>
            <person name="Garg J."/>
            <person name="Pearlman R.E."/>
            <person name="Karrer K.M."/>
            <person name="Sun L."/>
            <person name="Manning G."/>
            <person name="Elde N.C."/>
            <person name="Turkewitz A.P."/>
            <person name="Asai D.J."/>
            <person name="Wilkes D.E."/>
            <person name="Wang Y."/>
            <person name="Cai H."/>
            <person name="Collins K."/>
            <person name="Stewart B.A."/>
            <person name="Lee S.R."/>
            <person name="Wilamowska K."/>
            <person name="Weinberg Z."/>
            <person name="Ruzzo W.L."/>
            <person name="Wloga D."/>
            <person name="Gaertig J."/>
            <person name="Frankel J."/>
            <person name="Tsao C.-C."/>
            <person name="Gorovsky M.A."/>
            <person name="Keeling P.J."/>
            <person name="Waller R.F."/>
            <person name="Patron N.J."/>
            <person name="Cherry J.M."/>
            <person name="Stover N.A."/>
            <person name="Krieger C.J."/>
            <person name="del Toro C."/>
            <person name="Ryder H.F."/>
            <person name="Williamson S.C."/>
            <person name="Barbeau R.A."/>
            <person name="Hamilton E.P."/>
            <person name="Orias E."/>
        </authorList>
    </citation>
    <scope>NUCLEOTIDE SEQUENCE [LARGE SCALE GENOMIC DNA]</scope>
    <source>
        <strain evidence="14">SB210</strain>
    </source>
</reference>
<dbReference type="RefSeq" id="XP_001029839.2">
    <property type="nucleotide sequence ID" value="XM_001029839.2"/>
</dbReference>
<dbReference type="FunCoup" id="Q22A56">
    <property type="interactions" value="2"/>
</dbReference>
<dbReference type="CDD" id="cd00038">
    <property type="entry name" value="CAP_ED"/>
    <property type="match status" value="1"/>
</dbReference>
<dbReference type="Gene3D" id="1.10.287.70">
    <property type="match status" value="1"/>
</dbReference>
<feature type="domain" description="CCHC-type" evidence="12">
    <location>
        <begin position="689"/>
        <end position="704"/>
    </location>
</feature>
<evidence type="ECO:0000256" key="8">
    <source>
        <dbReference type="SAM" id="Coils"/>
    </source>
</evidence>
<keyword evidence="7" id="KW-0479">Metal-binding</keyword>
<dbReference type="GO" id="GO:0035725">
    <property type="term" value="P:sodium ion transmembrane transport"/>
    <property type="evidence" value="ECO:0007669"/>
    <property type="project" value="TreeGrafter"/>
</dbReference>
<feature type="compositionally biased region" description="Polar residues" evidence="9">
    <location>
        <begin position="825"/>
        <end position="842"/>
    </location>
</feature>
<feature type="transmembrane region" description="Helical" evidence="10">
    <location>
        <begin position="414"/>
        <end position="434"/>
    </location>
</feature>
<dbReference type="Pfam" id="PF00027">
    <property type="entry name" value="cNMP_binding"/>
    <property type="match status" value="1"/>
</dbReference>
<dbReference type="GO" id="GO:0008270">
    <property type="term" value="F:zinc ion binding"/>
    <property type="evidence" value="ECO:0007669"/>
    <property type="project" value="UniProtKB-KW"/>
</dbReference>
<dbReference type="HOGENOM" id="CLU_228692_0_0_1"/>
<keyword evidence="5" id="KW-0406">Ion transport</keyword>
<dbReference type="SUPFAM" id="SSF51206">
    <property type="entry name" value="cAMP-binding domain-like"/>
    <property type="match status" value="1"/>
</dbReference>
<feature type="compositionally biased region" description="Low complexity" evidence="9">
    <location>
        <begin position="200"/>
        <end position="212"/>
    </location>
</feature>
<dbReference type="PANTHER" id="PTHR45689">
    <property type="entry name" value="I[[H]] CHANNEL, ISOFORM E"/>
    <property type="match status" value="1"/>
</dbReference>
<evidence type="ECO:0000256" key="9">
    <source>
        <dbReference type="SAM" id="MobiDB-lite"/>
    </source>
</evidence>
<dbReference type="OrthoDB" id="421226at2759"/>
<dbReference type="EMBL" id="GG662561">
    <property type="protein sequence ID" value="EAR82176.2"/>
    <property type="molecule type" value="Genomic_DNA"/>
</dbReference>
<feature type="transmembrane region" description="Helical" evidence="10">
    <location>
        <begin position="446"/>
        <end position="470"/>
    </location>
</feature>
<dbReference type="InterPro" id="IPR001878">
    <property type="entry name" value="Znf_CCHC"/>
</dbReference>
<gene>
    <name evidence="13" type="ORF">TTHERM_01277520</name>
</gene>
<keyword evidence="6 10" id="KW-0472">Membrane</keyword>
<feature type="transmembrane region" description="Helical" evidence="10">
    <location>
        <begin position="374"/>
        <end position="393"/>
    </location>
</feature>
<dbReference type="GO" id="GO:0005249">
    <property type="term" value="F:voltage-gated potassium channel activity"/>
    <property type="evidence" value="ECO:0007669"/>
    <property type="project" value="TreeGrafter"/>
</dbReference>
<feature type="compositionally biased region" description="Basic and acidic residues" evidence="9">
    <location>
        <begin position="982"/>
        <end position="992"/>
    </location>
</feature>
<dbReference type="eggNOG" id="KOG0498">
    <property type="taxonomic scope" value="Eukaryota"/>
</dbReference>
<accession>Q22A56</accession>
<feature type="region of interest" description="Disordered" evidence="9">
    <location>
        <begin position="782"/>
        <end position="842"/>
    </location>
</feature>
<dbReference type="AlphaFoldDB" id="Q22A56"/>
<feature type="compositionally biased region" description="Polar residues" evidence="9">
    <location>
        <begin position="993"/>
        <end position="1024"/>
    </location>
</feature>
<feature type="compositionally biased region" description="Acidic residues" evidence="9">
    <location>
        <begin position="784"/>
        <end position="794"/>
    </location>
</feature>
<evidence type="ECO:0000256" key="10">
    <source>
        <dbReference type="SAM" id="Phobius"/>
    </source>
</evidence>
<evidence type="ECO:0000256" key="7">
    <source>
        <dbReference type="PROSITE-ProRule" id="PRU00047"/>
    </source>
</evidence>
<sequence>MEQKLEIQNNSKSKKLSVFYKQVPTEQDSSILEINEEQNEMGKFNNIFQIRNSQPQRFHEGDQDNSCNSFKAEINDILQGSQNNVNTANQSICKMLQEEKVEEEEVQITFQDYLIDQRKSIQSQSKNNYTDKEAIKMNINVNQNSPSSDFQEAKVILEQNSSSQRKIINDNSLNRNDEDQSNCFLSKNTIIKSGTKNQPSQNTSQSKSISQSNQNINNSHILIQDDIFYEKDIKKLGTKVNFALQNQNQFQQDFNATKIYKQNLQKAAKIVSRLLNSSMNRIMRVRQYAICKTVSYLYAKQFNKNCVSMFMLGYKIIYSNELVIYDLKQSVFALGLNSLIFLKANGISSKKKRFDYVFTLTENQKHICKLINQLATVITVAHLAAIGWYFVGVQEANNNQTNWLEKIGIQSNSIYQQYIYAIYWSITTMTTVGYGDISAANSVEALYISITMILFSCVFAYSINNIGFILQEIEKSSKQLNDDLSTIQRYLIRKNVSIQLKSRVRHYLSFLAQEQKDRDKQQEDKILSGLSNKLRNEITLEINSKILNNQNLFSSNFSKSTLNKLIFIMKEILVNPNEIIISEDQQDDSSIYFIQSGIIEIYQQQIQKKGQISVIKTLTDGQIFGDISFFSGLQRQSSARSINLSTLYKISRDEFIEILKENKEDFERFKMMEDQIIFQKEKSVIHNDCYYCKDSNHIANQCPRTHKLFDKQFVVLKHNFSMFQERSQNQKANQKRKQNARQNFKKIQDTIDCLKQNLESENCESFFFFDENLLSSNETMSQYENDEDEEDDTQSDISNNCLEEDQNQKKSMKGSVKERIDKSSKNILKSQKSYQTNNDETEQQFNQDHQLYSNLVYESQDIPKTILNIVGQSFEASDSINSNNQEESSKNIFIRQRSQQESNAVLCEKGRDSLQRTKSEIQQKTIYQKENEGSDQSNSKILELLRTRQNSINSTNIQQVDQQKQQIKKRSKKSSHKTSSQYKEDQPQHYHQENSQAQQSLKSESNKKTSITCHQSQSHKNSFSKSLKLLNQSQKELRYSVDQQIQNIAALMFLHNKNISSQQINNVNYNYSYQQNSSKCDSSKSSIKDLKEQSLISKKCNRLSHNQENSQNNLLKQQSIGKNKKQTSNNELIIDRLSKILQNSQIPLLLQLTTGKSFQHLDSQFLGNPMDQFDKMQCFKKFYPDYNFDNVLHRLKSSKQEQKRLRKTKLATKERRQNIGLTKFSIFQANSNVFKLIPQDFDINLYKPTYLSYGTRMKKGNIYPINNFYLQNN</sequence>
<dbReference type="Proteomes" id="UP000009168">
    <property type="component" value="Unassembled WGS sequence"/>
</dbReference>
<dbReference type="SUPFAM" id="SSF81324">
    <property type="entry name" value="Voltage-gated potassium channels"/>
    <property type="match status" value="1"/>
</dbReference>
<dbReference type="PROSITE" id="PS50158">
    <property type="entry name" value="ZF_CCHC"/>
    <property type="match status" value="1"/>
</dbReference>
<feature type="compositionally biased region" description="Basic residues" evidence="9">
    <location>
        <begin position="966"/>
        <end position="976"/>
    </location>
</feature>
<dbReference type="GO" id="GO:0003676">
    <property type="term" value="F:nucleic acid binding"/>
    <property type="evidence" value="ECO:0007669"/>
    <property type="project" value="InterPro"/>
</dbReference>
<comment type="subcellular location">
    <subcellularLocation>
        <location evidence="1">Membrane</location>
        <topology evidence="1">Multi-pass membrane protein</topology>
    </subcellularLocation>
</comment>
<dbReference type="PROSITE" id="PS50042">
    <property type="entry name" value="CNMP_BINDING_3"/>
    <property type="match status" value="1"/>
</dbReference>
<feature type="region of interest" description="Disordered" evidence="9">
    <location>
        <begin position="916"/>
        <end position="938"/>
    </location>
</feature>
<feature type="region of interest" description="Disordered" evidence="9">
    <location>
        <begin position="191"/>
        <end position="212"/>
    </location>
</feature>
<keyword evidence="7" id="KW-0863">Zinc-finger</keyword>
<feature type="domain" description="Cyclic nucleotide-binding" evidence="11">
    <location>
        <begin position="553"/>
        <end position="659"/>
    </location>
</feature>
<evidence type="ECO:0000256" key="5">
    <source>
        <dbReference type="ARBA" id="ARBA00023065"/>
    </source>
</evidence>
<keyword evidence="7" id="KW-0862">Zinc</keyword>
<protein>
    <submittedName>
        <fullName evidence="13">Cation channel family protein</fullName>
    </submittedName>
</protein>
<dbReference type="SMART" id="SM00100">
    <property type="entry name" value="cNMP"/>
    <property type="match status" value="1"/>
</dbReference>
<dbReference type="GO" id="GO:0003254">
    <property type="term" value="P:regulation of membrane depolarization"/>
    <property type="evidence" value="ECO:0007669"/>
    <property type="project" value="TreeGrafter"/>
</dbReference>
<dbReference type="KEGG" id="tet:TTHERM_01277520"/>
<keyword evidence="14" id="KW-1185">Reference proteome</keyword>
<evidence type="ECO:0000256" key="2">
    <source>
        <dbReference type="ARBA" id="ARBA00022448"/>
    </source>
</evidence>
<dbReference type="InterPro" id="IPR000595">
    <property type="entry name" value="cNMP-bd_dom"/>
</dbReference>
<evidence type="ECO:0000313" key="14">
    <source>
        <dbReference type="Proteomes" id="UP000009168"/>
    </source>
</evidence>
<keyword evidence="8" id="KW-0175">Coiled coil</keyword>
<dbReference type="Gene3D" id="1.10.287.630">
    <property type="entry name" value="Helix hairpin bin"/>
    <property type="match status" value="1"/>
</dbReference>